<dbReference type="Pfam" id="PF00528">
    <property type="entry name" value="BPD_transp_1"/>
    <property type="match status" value="1"/>
</dbReference>
<evidence type="ECO:0000256" key="7">
    <source>
        <dbReference type="ARBA" id="ARBA00023136"/>
    </source>
</evidence>
<comment type="subcellular location">
    <subcellularLocation>
        <location evidence="1">Cell inner membrane</location>
        <topology evidence="1">Multi-pass membrane protein</topology>
    </subcellularLocation>
    <subcellularLocation>
        <location evidence="8">Cell membrane</location>
        <topology evidence="8">Multi-pass membrane protein</topology>
    </subcellularLocation>
</comment>
<protein>
    <submittedName>
        <fullName evidence="10">Putative spermidine/putrescine transport system permease protein</fullName>
    </submittedName>
</protein>
<feature type="transmembrane region" description="Helical" evidence="8">
    <location>
        <begin position="235"/>
        <end position="254"/>
    </location>
</feature>
<keyword evidence="4" id="KW-0997">Cell inner membrane</keyword>
<feature type="transmembrane region" description="Helical" evidence="8">
    <location>
        <begin position="176"/>
        <end position="200"/>
    </location>
</feature>
<dbReference type="PANTHER" id="PTHR43357">
    <property type="entry name" value="INNER MEMBRANE ABC TRANSPORTER PERMEASE PROTEIN YDCV"/>
    <property type="match status" value="1"/>
</dbReference>
<evidence type="ECO:0000259" key="9">
    <source>
        <dbReference type="PROSITE" id="PS50928"/>
    </source>
</evidence>
<dbReference type="InterPro" id="IPR000515">
    <property type="entry name" value="MetI-like"/>
</dbReference>
<feature type="transmembrane region" description="Helical" evidence="8">
    <location>
        <begin position="61"/>
        <end position="87"/>
    </location>
</feature>
<dbReference type="PROSITE" id="PS50928">
    <property type="entry name" value="ABC_TM1"/>
    <property type="match status" value="1"/>
</dbReference>
<evidence type="ECO:0000313" key="11">
    <source>
        <dbReference type="Proteomes" id="UP000277424"/>
    </source>
</evidence>
<dbReference type="Gene3D" id="1.10.3720.10">
    <property type="entry name" value="MetI-like"/>
    <property type="match status" value="1"/>
</dbReference>
<dbReference type="GO" id="GO:0055085">
    <property type="term" value="P:transmembrane transport"/>
    <property type="evidence" value="ECO:0007669"/>
    <property type="project" value="InterPro"/>
</dbReference>
<evidence type="ECO:0000256" key="8">
    <source>
        <dbReference type="RuleBase" id="RU363032"/>
    </source>
</evidence>
<evidence type="ECO:0000313" key="10">
    <source>
        <dbReference type="EMBL" id="RKQ72343.1"/>
    </source>
</evidence>
<evidence type="ECO:0000256" key="5">
    <source>
        <dbReference type="ARBA" id="ARBA00022692"/>
    </source>
</evidence>
<proteinExistence type="inferred from homology"/>
<accession>A0A420WMV6</accession>
<keyword evidence="5 8" id="KW-0812">Transmembrane</keyword>
<keyword evidence="3" id="KW-1003">Cell membrane</keyword>
<keyword evidence="2 8" id="KW-0813">Transport</keyword>
<keyword evidence="7 8" id="KW-0472">Membrane</keyword>
<dbReference type="EMBL" id="RBIG01000001">
    <property type="protein sequence ID" value="RKQ72343.1"/>
    <property type="molecule type" value="Genomic_DNA"/>
</dbReference>
<reference evidence="10 11" key="1">
    <citation type="submission" date="2018-10" db="EMBL/GenBank/DDBJ databases">
        <title>Comparative analysis of microorganisms from saline springs in Andes Mountain Range, Colombia.</title>
        <authorList>
            <person name="Rubin E."/>
        </authorList>
    </citation>
    <scope>NUCLEOTIDE SEQUENCE [LARGE SCALE GENOMIC DNA]</scope>
    <source>
        <strain evidence="10 11">USBA 36</strain>
    </source>
</reference>
<dbReference type="SUPFAM" id="SSF161098">
    <property type="entry name" value="MetI-like"/>
    <property type="match status" value="1"/>
</dbReference>
<dbReference type="RefSeq" id="WP_121216707.1">
    <property type="nucleotide sequence ID" value="NZ_RBIG01000001.1"/>
</dbReference>
<dbReference type="InterPro" id="IPR035906">
    <property type="entry name" value="MetI-like_sf"/>
</dbReference>
<sequence>MNRRFLFAVQLALTLLVAAFLVVPVLMSMLAGVTANFFQGISSGLTLRWVWQVLDLYADTLALSLGLALACLACTLILGVPAAYALARRPSRLTRLIEELLVVPVAVPGLATALALLIAYGGFREFRTSAAFILVGHVLFTLPFMIRAVLAVLSSIDLKTLEEGARSLGASFPQRFFGVILPNCRSGILAGSLMVVTLSIGEFNLTWMLHTPLTKTLPVGLADSYASMRLEIGSAYTLIFFVMILPLLLAMQALSRPRRRKET</sequence>
<evidence type="ECO:0000256" key="2">
    <source>
        <dbReference type="ARBA" id="ARBA00022448"/>
    </source>
</evidence>
<gene>
    <name evidence="10" type="ORF">BCL74_0107</name>
</gene>
<comment type="caution">
    <text evidence="10">The sequence shown here is derived from an EMBL/GenBank/DDBJ whole genome shotgun (WGS) entry which is preliminary data.</text>
</comment>
<evidence type="ECO:0000256" key="4">
    <source>
        <dbReference type="ARBA" id="ARBA00022519"/>
    </source>
</evidence>
<dbReference type="Proteomes" id="UP000277424">
    <property type="component" value="Unassembled WGS sequence"/>
</dbReference>
<feature type="transmembrane region" description="Helical" evidence="8">
    <location>
        <begin position="129"/>
        <end position="156"/>
    </location>
</feature>
<dbReference type="GO" id="GO:0005886">
    <property type="term" value="C:plasma membrane"/>
    <property type="evidence" value="ECO:0007669"/>
    <property type="project" value="UniProtKB-SubCell"/>
</dbReference>
<dbReference type="PANTHER" id="PTHR43357:SF4">
    <property type="entry name" value="INNER MEMBRANE ABC TRANSPORTER PERMEASE PROTEIN YDCV"/>
    <property type="match status" value="1"/>
</dbReference>
<feature type="transmembrane region" description="Helical" evidence="8">
    <location>
        <begin position="99"/>
        <end position="123"/>
    </location>
</feature>
<comment type="similarity">
    <text evidence="8">Belongs to the binding-protein-dependent transport system permease family.</text>
</comment>
<evidence type="ECO:0000256" key="3">
    <source>
        <dbReference type="ARBA" id="ARBA00022475"/>
    </source>
</evidence>
<feature type="domain" description="ABC transmembrane type-1" evidence="9">
    <location>
        <begin position="61"/>
        <end position="251"/>
    </location>
</feature>
<keyword evidence="6 8" id="KW-1133">Transmembrane helix</keyword>
<organism evidence="10 11">
    <name type="scientific">Oceanibaculum indicum</name>
    <dbReference type="NCBI Taxonomy" id="526216"/>
    <lineage>
        <taxon>Bacteria</taxon>
        <taxon>Pseudomonadati</taxon>
        <taxon>Pseudomonadota</taxon>
        <taxon>Alphaproteobacteria</taxon>
        <taxon>Rhodospirillales</taxon>
        <taxon>Oceanibaculaceae</taxon>
        <taxon>Oceanibaculum</taxon>
    </lineage>
</organism>
<evidence type="ECO:0000256" key="1">
    <source>
        <dbReference type="ARBA" id="ARBA00004429"/>
    </source>
</evidence>
<dbReference type="OrthoDB" id="9815533at2"/>
<name>A0A420WMV6_9PROT</name>
<dbReference type="CDD" id="cd06261">
    <property type="entry name" value="TM_PBP2"/>
    <property type="match status" value="1"/>
</dbReference>
<evidence type="ECO:0000256" key="6">
    <source>
        <dbReference type="ARBA" id="ARBA00022989"/>
    </source>
</evidence>
<dbReference type="AlphaFoldDB" id="A0A420WMV6"/>